<comment type="caution">
    <text evidence="1">The sequence shown here is derived from an EMBL/GenBank/DDBJ whole genome shotgun (WGS) entry which is preliminary data.</text>
</comment>
<dbReference type="AlphaFoldDB" id="A0A0J6WLC5"/>
<dbReference type="RefSeq" id="WP_048417041.1">
    <property type="nucleotide sequence ID" value="NZ_JYNX01000019.1"/>
</dbReference>
<evidence type="ECO:0000313" key="2">
    <source>
        <dbReference type="Proteomes" id="UP000036176"/>
    </source>
</evidence>
<dbReference type="Proteomes" id="UP000036176">
    <property type="component" value="Unassembled WGS sequence"/>
</dbReference>
<name>A0A0J6WLC5_MYCCU</name>
<dbReference type="PATRIC" id="fig|1800.3.peg.946"/>
<sequence>MKPYHVHATTTAVEVWTGYRVQFGGMERHQWQKTLKAEVKAAFCGIADSNAPFTGFYDTTDRAVSDVENSLFTNWLGHLPTGITLLRFERGPFAAPEPPVDIDRVGGHLHYYRYTIGGRWTTWDADAVLARWDRVPRRLALDGSAGPGWMALRHGRADGKVELTGASLYPDENFGVRLTVHATSQGPKNAITVSENIVDGTLAAFHSDVLSEALFPNLKGRFPRVTEDELRRALDNPIGPLFLTPAIRPFGKSVQFSPADERCIVGEVEIRRDATGSCSELSGELFTVKPVPQSSY</sequence>
<dbReference type="OrthoDB" id="4710203at2"/>
<protein>
    <submittedName>
        <fullName evidence="1">Uncharacterized protein</fullName>
    </submittedName>
</protein>
<gene>
    <name evidence="1" type="ORF">MCHUDSM44219_00945</name>
</gene>
<reference evidence="1 2" key="1">
    <citation type="journal article" date="2015" name="Genome Biol. Evol.">
        <title>Characterization of Three Mycobacterium spp. with Potential Use in Bioremediation by Genome Sequencing and Comparative Genomics.</title>
        <authorList>
            <person name="Das S."/>
            <person name="Pettersson B.M."/>
            <person name="Behra P.R."/>
            <person name="Ramesh M."/>
            <person name="Dasgupta S."/>
            <person name="Bhattacharya A."/>
            <person name="Kirsebom L.A."/>
        </authorList>
    </citation>
    <scope>NUCLEOTIDE SEQUENCE [LARGE SCALE GENOMIC DNA]</scope>
    <source>
        <strain evidence="1 2">DSM 44219</strain>
    </source>
</reference>
<accession>A0A0J6WLC5</accession>
<organism evidence="1 2">
    <name type="scientific">Mycolicibacterium chubuense</name>
    <name type="common">Mycobacterium chubuense</name>
    <dbReference type="NCBI Taxonomy" id="1800"/>
    <lineage>
        <taxon>Bacteria</taxon>
        <taxon>Bacillati</taxon>
        <taxon>Actinomycetota</taxon>
        <taxon>Actinomycetes</taxon>
        <taxon>Mycobacteriales</taxon>
        <taxon>Mycobacteriaceae</taxon>
        <taxon>Mycolicibacterium</taxon>
    </lineage>
</organism>
<evidence type="ECO:0000313" key="1">
    <source>
        <dbReference type="EMBL" id="KMO84140.1"/>
    </source>
</evidence>
<proteinExistence type="predicted"/>
<keyword evidence="2" id="KW-1185">Reference proteome</keyword>
<dbReference type="EMBL" id="JYNX01000019">
    <property type="protein sequence ID" value="KMO84140.1"/>
    <property type="molecule type" value="Genomic_DNA"/>
</dbReference>